<name>A0A4Q7W154_9BURK</name>
<protein>
    <submittedName>
        <fullName evidence="1">YqjK-like protein</fullName>
    </submittedName>
</protein>
<gene>
    <name evidence="1" type="ORF">EV670_1013</name>
</gene>
<dbReference type="Pfam" id="PF13997">
    <property type="entry name" value="YqjK"/>
    <property type="match status" value="1"/>
</dbReference>
<reference evidence="1 2" key="1">
    <citation type="submission" date="2019-02" db="EMBL/GenBank/DDBJ databases">
        <title>Genomic Encyclopedia of Type Strains, Phase IV (KMG-IV): sequencing the most valuable type-strain genomes for metagenomic binning, comparative biology and taxonomic classification.</title>
        <authorList>
            <person name="Goeker M."/>
        </authorList>
    </citation>
    <scope>NUCLEOTIDE SEQUENCE [LARGE SCALE GENOMIC DNA]</scope>
    <source>
        <strain evidence="1 2">DSM 19570</strain>
    </source>
</reference>
<dbReference type="EMBL" id="SHKP01000004">
    <property type="protein sequence ID" value="RZU02982.1"/>
    <property type="molecule type" value="Genomic_DNA"/>
</dbReference>
<organism evidence="1 2">
    <name type="scientific">Rivibacter subsaxonicus</name>
    <dbReference type="NCBI Taxonomy" id="457575"/>
    <lineage>
        <taxon>Bacteria</taxon>
        <taxon>Pseudomonadati</taxon>
        <taxon>Pseudomonadota</taxon>
        <taxon>Betaproteobacteria</taxon>
        <taxon>Burkholderiales</taxon>
        <taxon>Rivibacter</taxon>
    </lineage>
</organism>
<evidence type="ECO:0000313" key="2">
    <source>
        <dbReference type="Proteomes" id="UP000293671"/>
    </source>
</evidence>
<proteinExistence type="predicted"/>
<comment type="caution">
    <text evidence="1">The sequence shown here is derived from an EMBL/GenBank/DDBJ whole genome shotgun (WGS) entry which is preliminary data.</text>
</comment>
<accession>A0A4Q7W154</accession>
<dbReference type="InterPro" id="IPR025612">
    <property type="entry name" value="YqjK"/>
</dbReference>
<keyword evidence="2" id="KW-1185">Reference proteome</keyword>
<dbReference type="AlphaFoldDB" id="A0A4Q7W154"/>
<evidence type="ECO:0000313" key="1">
    <source>
        <dbReference type="EMBL" id="RZU02982.1"/>
    </source>
</evidence>
<dbReference type="Proteomes" id="UP000293671">
    <property type="component" value="Unassembled WGS sequence"/>
</dbReference>
<sequence>MRARTEALALRQQNVLARSAALRSRLGEEAAALEPSLVIADRLRLGVAWMRSHQLLLVGTALGVGTLLVMRRPRMVVGLAGTLWSAWNIAKRSLPWLQLARAVYTGAPLPRRGADAAVQATHPHPGDKP</sequence>
<dbReference type="RefSeq" id="WP_130430694.1">
    <property type="nucleotide sequence ID" value="NZ_SHKP01000004.1"/>
</dbReference>